<dbReference type="EMBL" id="PP438412">
    <property type="protein sequence ID" value="XAI95521.1"/>
    <property type="molecule type" value="Genomic_DNA"/>
</dbReference>
<organism evidence="1 2">
    <name type="scientific">Microcystis phage Mvi-JY20</name>
    <dbReference type="NCBI Taxonomy" id="3128146"/>
    <lineage>
        <taxon>Viruses</taxon>
        <taxon>Duplodnaviria</taxon>
        <taxon>Heunggongvirae</taxon>
        <taxon>Uroviricota</taxon>
        <taxon>Caudoviricetes</taxon>
    </lineage>
</organism>
<evidence type="ECO:0000313" key="2">
    <source>
        <dbReference type="Proteomes" id="UP001459105"/>
    </source>
</evidence>
<protein>
    <submittedName>
        <fullName evidence="1">Uncharacterized protein</fullName>
    </submittedName>
</protein>
<sequence length="764" mass="82590">MIVQGYDYSDFLPERARILTGEQGNTQTVLTMSGHLQQWTVEEGPTNSPRRLRGVYISVEYSDDAPCPPCLYDRLEALYTTQTPFSLELPYAHDAGYEVMAEVAPGECITQLAPISKRPDENYRVFVGGLLYGGTLDVDERTGTLKLQSFYPSGVTVAVETYTWKPTCVVQEMSFTPGSGILGNRHTYSGSATFLVLHDVFVDDPFMGIDRCGEIVLADNATNLNQDPALPPSTTIFPTPPTGSYTDYPLFDLGTNYTTQTSPFVFSTESYPRGHILTGYKLSKAEVFAWPSVYLAAPSGYSLLAYLDLTFPSVSHPHSFAAEKTIALGGYDLATQFLTPGGSVAFGEPYLQDIPLSSAQFDPDELRTTGSIILRIVDPRTPTTPQAGPTPFGLQVTGQALSKPLAGDHQTVYTNYVVEPLTAFPNVDRIKWEGSLGAEASQGPSVPGEQAALSSYVNANLGVYYSGLGSPPKSFILKSGKIRSRVNELNPSDATNFVTNVSVNTNLSTTPVVDTAVEKHFILDEKSYILTNGAASINLQALATARHTRIGAGVTTVDTNIDIDLELVAPSGWNAATLRLYHAIPAPTNPFQATSILKEGPAGFTESFTPSQGSEWVQDTYETLATQRIVAGPTAGTLALLYDEYAPLAGAETWYVVGVRVVFQARAINRTSLNGRVEIFPDGTPDTPHNTSGIVVSLTDNWQTFTVGGAYTPLQRVPVSASEWELKNLRNAAIRVSTASCSTGQGFEVRGLRVQFYAVPPTND</sequence>
<dbReference type="Proteomes" id="UP001459105">
    <property type="component" value="Segment"/>
</dbReference>
<proteinExistence type="predicted"/>
<evidence type="ECO:0000313" key="1">
    <source>
        <dbReference type="EMBL" id="XAI95521.1"/>
    </source>
</evidence>
<accession>A0AAX4QH14</accession>
<reference evidence="1" key="1">
    <citation type="submission" date="2024-03" db="EMBL/GenBank/DDBJ databases">
        <authorList>
            <person name="Lin W."/>
            <person name="Li D."/>
            <person name="Tong Y."/>
        </authorList>
    </citation>
    <scope>NUCLEOTIDE SEQUENCE</scope>
</reference>
<name>A0AAX4QH14_9CAUD</name>